<dbReference type="PANTHER" id="PTHR34473">
    <property type="entry name" value="UPF0699 TRANSMEMBRANE PROTEIN YDBS"/>
    <property type="match status" value="1"/>
</dbReference>
<evidence type="ECO:0000256" key="1">
    <source>
        <dbReference type="SAM" id="Phobius"/>
    </source>
</evidence>
<proteinExistence type="predicted"/>
<dbReference type="AlphaFoldDB" id="A0A0C9QCG7"/>
<dbReference type="InterPro" id="IPR005182">
    <property type="entry name" value="YdbS-like_PH"/>
</dbReference>
<gene>
    <name evidence="3" type="ORF">LC0644_0907</name>
</gene>
<evidence type="ECO:0000313" key="3">
    <source>
        <dbReference type="EMBL" id="GAN36318.1"/>
    </source>
</evidence>
<dbReference type="PANTHER" id="PTHR34473:SF2">
    <property type="entry name" value="UPF0699 TRANSMEMBRANE PROTEIN YDBT"/>
    <property type="match status" value="1"/>
</dbReference>
<keyword evidence="1" id="KW-0472">Membrane</keyword>
<evidence type="ECO:0000313" key="4">
    <source>
        <dbReference type="Proteomes" id="UP000032552"/>
    </source>
</evidence>
<dbReference type="Pfam" id="PF03703">
    <property type="entry name" value="bPH_2"/>
    <property type="match status" value="1"/>
</dbReference>
<keyword evidence="1" id="KW-1133">Transmembrane helix</keyword>
<evidence type="ECO:0000259" key="2">
    <source>
        <dbReference type="Pfam" id="PF03703"/>
    </source>
</evidence>
<dbReference type="Proteomes" id="UP000032552">
    <property type="component" value="Unassembled WGS sequence"/>
</dbReference>
<sequence length="157" mass="18018">MEQTGQALPATIQRIWRASAALWALVLMIIGLGLIAAWFFWHWSFWLGLGLIGIAIIQLLFRLALVPYRYRFWRYNITPTAVFLQKGFFFQKNEAIPISRIQNVTLEAGPLLQWQTLQQVNIETASTAHVIDGVTRPVADQLRNQILQLAQEARDED</sequence>
<reference evidence="4" key="1">
    <citation type="submission" date="2014-05" db="EMBL/GenBank/DDBJ databases">
        <title>Whole genome sequencing of Lactobacillus casei NRIC0644.</title>
        <authorList>
            <person name="Atarashi H."/>
            <person name="Yoshida Y."/>
            <person name="Fujimura S."/>
            <person name="Tanaka N."/>
            <person name="Shiwa Y."/>
            <person name="Yoshikawa H."/>
            <person name="Okada S."/>
            <person name="Nakagawa J."/>
        </authorList>
    </citation>
    <scope>NUCLEOTIDE SEQUENCE [LARGE SCALE GENOMIC DNA]</scope>
    <source>
        <strain evidence="4">NRIC0644</strain>
    </source>
</reference>
<accession>A0A0C9QCG7</accession>
<protein>
    <submittedName>
        <fullName evidence="3">Membrane-flanked domain-containing protein</fullName>
    </submittedName>
</protein>
<feature type="transmembrane region" description="Helical" evidence="1">
    <location>
        <begin position="46"/>
        <end position="65"/>
    </location>
</feature>
<dbReference type="RefSeq" id="WP_003568267.1">
    <property type="nucleotide sequence ID" value="NZ_BAYM01000064.1"/>
</dbReference>
<organism evidence="3 4">
    <name type="scientific">Lacticaseibacillus paracasei NRIC 0644</name>
    <dbReference type="NCBI Taxonomy" id="1435038"/>
    <lineage>
        <taxon>Bacteria</taxon>
        <taxon>Bacillati</taxon>
        <taxon>Bacillota</taxon>
        <taxon>Bacilli</taxon>
        <taxon>Lactobacillales</taxon>
        <taxon>Lactobacillaceae</taxon>
        <taxon>Lacticaseibacillus</taxon>
    </lineage>
</organism>
<dbReference type="EMBL" id="BAYM01000064">
    <property type="protein sequence ID" value="GAN36318.1"/>
    <property type="molecule type" value="Genomic_DNA"/>
</dbReference>
<keyword evidence="1" id="KW-0812">Transmembrane</keyword>
<feature type="transmembrane region" description="Helical" evidence="1">
    <location>
        <begin position="20"/>
        <end position="40"/>
    </location>
</feature>
<name>A0A0C9QCG7_LACPA</name>
<dbReference type="GeneID" id="57091436"/>
<feature type="domain" description="YdbS-like PH" evidence="2">
    <location>
        <begin position="70"/>
        <end position="146"/>
    </location>
</feature>
<comment type="caution">
    <text evidence="3">The sequence shown here is derived from an EMBL/GenBank/DDBJ whole genome shotgun (WGS) entry which is preliminary data.</text>
</comment>